<name>C7MU53_SACVD</name>
<dbReference type="Proteomes" id="UP000000841">
    <property type="component" value="Chromosome"/>
</dbReference>
<gene>
    <name evidence="1" type="ordered locus">Svir_05060</name>
</gene>
<accession>C7MU53</accession>
<dbReference type="KEGG" id="svi:Svir_05060"/>
<proteinExistence type="predicted"/>
<keyword evidence="2" id="KW-1185">Reference proteome</keyword>
<sequence length="65" mass="7234">MRLTAVPFLRKSLPLVGIESVELTWTRVWEDFSGIGYRFRGGGLVGFGYRSGPAVKCPLRTDVSM</sequence>
<dbReference type="EMBL" id="CP001683">
    <property type="protein sequence ID" value="ACU95581.1"/>
    <property type="molecule type" value="Genomic_DNA"/>
</dbReference>
<dbReference type="HOGENOM" id="CLU_2847236_0_0_11"/>
<organism evidence="1 2">
    <name type="scientific">Saccharomonospora viridis (strain ATCC 15386 / DSM 43017 / JCM 3036 / CCUG 5913 / NBRC 12207 / NCIMB 9602 / P101)</name>
    <name type="common">Thermoactinomyces viridis</name>
    <dbReference type="NCBI Taxonomy" id="471857"/>
    <lineage>
        <taxon>Bacteria</taxon>
        <taxon>Bacillati</taxon>
        <taxon>Actinomycetota</taxon>
        <taxon>Actinomycetes</taxon>
        <taxon>Pseudonocardiales</taxon>
        <taxon>Pseudonocardiaceae</taxon>
        <taxon>Saccharomonospora</taxon>
    </lineage>
</organism>
<protein>
    <submittedName>
        <fullName evidence="1">Uncharacterized protein</fullName>
    </submittedName>
</protein>
<evidence type="ECO:0000313" key="1">
    <source>
        <dbReference type="EMBL" id="ACU95581.1"/>
    </source>
</evidence>
<reference evidence="1 2" key="1">
    <citation type="journal article" date="2009" name="Stand. Genomic Sci.">
        <title>Complete genome sequence of Saccharomonospora viridis type strain (P101).</title>
        <authorList>
            <person name="Pati A."/>
            <person name="Sikorski J."/>
            <person name="Nolan M."/>
            <person name="Lapidus A."/>
            <person name="Copeland A."/>
            <person name="Glavina Del Rio T."/>
            <person name="Lucas S."/>
            <person name="Chen F."/>
            <person name="Tice H."/>
            <person name="Pitluck S."/>
            <person name="Cheng J.F."/>
            <person name="Chertkov O."/>
            <person name="Brettin T."/>
            <person name="Han C."/>
            <person name="Detter J.C."/>
            <person name="Kuske C."/>
            <person name="Bruce D."/>
            <person name="Goodwin L."/>
            <person name="Chain P."/>
            <person name="D'haeseleer P."/>
            <person name="Chen A."/>
            <person name="Palaniappan K."/>
            <person name="Ivanova N."/>
            <person name="Mavromatis K."/>
            <person name="Mikhailova N."/>
            <person name="Rohde M."/>
            <person name="Tindall B.J."/>
            <person name="Goker M."/>
            <person name="Bristow J."/>
            <person name="Eisen J.A."/>
            <person name="Markowitz V."/>
            <person name="Hugenholtz P."/>
            <person name="Kyrpides N.C."/>
            <person name="Klenk H.P."/>
        </authorList>
    </citation>
    <scope>NUCLEOTIDE SEQUENCE [LARGE SCALE GENOMIC DNA]</scope>
    <source>
        <strain evidence="2">ATCC 15386 / DSM 43017 / JCM 3036 / NBRC 12207 / P101</strain>
    </source>
</reference>
<evidence type="ECO:0000313" key="2">
    <source>
        <dbReference type="Proteomes" id="UP000000841"/>
    </source>
</evidence>
<dbReference type="AlphaFoldDB" id="C7MU53"/>